<reference evidence="1 2" key="1">
    <citation type="journal article" date="2019" name="Sci. Rep.">
        <title>Extended insight into the Mycobacterium chelonae-abscessus complex through whole genome sequencing of Mycobacterium salmoniphilum outbreak and Mycobacterium salmoniphilum-like strains.</title>
        <authorList>
            <person name="Behra P.R.K."/>
            <person name="Das S."/>
            <person name="Pettersson B.M.F."/>
            <person name="Shirreff L."/>
            <person name="DuCote T."/>
            <person name="Jacobsson K.G."/>
            <person name="Ennis D.G."/>
            <person name="Kirsebom L.A."/>
        </authorList>
    </citation>
    <scope>NUCLEOTIDE SEQUENCE [LARGE SCALE GENOMIC DNA]</scope>
    <source>
        <strain evidence="1 2">DE 4585</strain>
    </source>
</reference>
<evidence type="ECO:0000313" key="1">
    <source>
        <dbReference type="EMBL" id="TDZ83472.1"/>
    </source>
</evidence>
<comment type="caution">
    <text evidence="1">The sequence shown here is derived from an EMBL/GenBank/DDBJ whole genome shotgun (WGS) entry which is preliminary data.</text>
</comment>
<accession>A0A4R8S2K8</accession>
<dbReference type="EMBL" id="PECH01000006">
    <property type="protein sequence ID" value="TDZ83472.1"/>
    <property type="molecule type" value="Genomic_DNA"/>
</dbReference>
<name>A0A4R8S2K8_9MYCO</name>
<evidence type="ECO:0008006" key="3">
    <source>
        <dbReference type="Google" id="ProtNLM"/>
    </source>
</evidence>
<proteinExistence type="predicted"/>
<evidence type="ECO:0000313" key="2">
    <source>
        <dbReference type="Proteomes" id="UP000295117"/>
    </source>
</evidence>
<dbReference type="Proteomes" id="UP000295117">
    <property type="component" value="Unassembled WGS sequence"/>
</dbReference>
<protein>
    <recommendedName>
        <fullName evidence="3">DUF1214 domain-containing protein</fullName>
    </recommendedName>
</protein>
<dbReference type="AlphaFoldDB" id="A0A4R8S2K8"/>
<gene>
    <name evidence="1" type="ORF">DE4585_02270</name>
</gene>
<sequence length="396" mass="43633">MSINDFDGVVTRPFTDAIAEAEQLVTTAPHIESESDLLEGLEYLAGSIAASLHLVFNFSADHPVLLSGTGPFTKMGLDNPDFLYFATQIDGRHDYVLSGTRGSTVDLNFQLLDSDYTDTGVPGSVTAFDDRDLVIAEDGGYRASIGATPMADCHKHIPIAARPAQLIVREAYNDWSEKRGTVVISRVDTIGSGALPITKDFIAGRYVGAGMHLVNRVKTWLQFPQWFYMNNPANVFEPPRITPGGLATQFSSVGYFELEPHQALVVTVPKSDAPYQGFQIGSMWYVSLDYANHQTSLNAQQSHVDPDGMIRLVISEQNPGIANWIETVGHRRGFLKFRWQRTDRPVLDEDGPRAEVVDFDRLPGTLPFYADSAVSAQQWHTRIAARQSAVAARMLG</sequence>
<organism evidence="1 2">
    <name type="scientific">Mycobacteroides salmoniphilum</name>
    <dbReference type="NCBI Taxonomy" id="404941"/>
    <lineage>
        <taxon>Bacteria</taxon>
        <taxon>Bacillati</taxon>
        <taxon>Actinomycetota</taxon>
        <taxon>Actinomycetes</taxon>
        <taxon>Mycobacteriales</taxon>
        <taxon>Mycobacteriaceae</taxon>
        <taxon>Mycobacteroides</taxon>
    </lineage>
</organism>